<dbReference type="Proteomes" id="UP001139089">
    <property type="component" value="Unassembled WGS sequence"/>
</dbReference>
<dbReference type="InterPro" id="IPR011051">
    <property type="entry name" value="RmlC_Cupin_sf"/>
</dbReference>
<dbReference type="SUPFAM" id="SSF51182">
    <property type="entry name" value="RmlC-like cupins"/>
    <property type="match status" value="1"/>
</dbReference>
<evidence type="ECO:0000259" key="1">
    <source>
        <dbReference type="Pfam" id="PF07883"/>
    </source>
</evidence>
<comment type="caution">
    <text evidence="2">The sequence shown here is derived from an EMBL/GenBank/DDBJ whole genome shotgun (WGS) entry which is preliminary data.</text>
</comment>
<sequence>MSEDGRWFMNAYLNILLPQSESAAGVSLIEHHMLDGFFVPPHVHHNEDETFYVLEGTVRFMVEGAISEIGAGGSLNVAGGKVHAFKIVSPRVRFLTITNGTFEDMVRAASTPAERPEIPPQLPFTEAEQQKLAELCNKNGIEFVGPPID</sequence>
<accession>A0A9X1T260</accession>
<keyword evidence="3" id="KW-1185">Reference proteome</keyword>
<feature type="domain" description="Cupin type-2" evidence="1">
    <location>
        <begin position="38"/>
        <end position="90"/>
    </location>
</feature>
<dbReference type="AlphaFoldDB" id="A0A9X1T260"/>
<dbReference type="PANTHER" id="PTHR36440">
    <property type="entry name" value="PUTATIVE (AFU_ORTHOLOGUE AFUA_8G07350)-RELATED"/>
    <property type="match status" value="1"/>
</dbReference>
<gene>
    <name evidence="2" type="ORF">LRX75_20630</name>
</gene>
<evidence type="ECO:0000313" key="3">
    <source>
        <dbReference type="Proteomes" id="UP001139089"/>
    </source>
</evidence>
<organism evidence="2 3">
    <name type="scientific">Rhizobium quercicola</name>
    <dbReference type="NCBI Taxonomy" id="2901226"/>
    <lineage>
        <taxon>Bacteria</taxon>
        <taxon>Pseudomonadati</taxon>
        <taxon>Pseudomonadota</taxon>
        <taxon>Alphaproteobacteria</taxon>
        <taxon>Hyphomicrobiales</taxon>
        <taxon>Rhizobiaceae</taxon>
        <taxon>Rhizobium/Agrobacterium group</taxon>
        <taxon>Rhizobium</taxon>
    </lineage>
</organism>
<dbReference type="Gene3D" id="2.60.120.10">
    <property type="entry name" value="Jelly Rolls"/>
    <property type="match status" value="1"/>
</dbReference>
<name>A0A9X1T260_9HYPH</name>
<protein>
    <submittedName>
        <fullName evidence="2">Cupin domain-containing protein</fullName>
    </submittedName>
</protein>
<reference evidence="2" key="1">
    <citation type="submission" date="2021-12" db="EMBL/GenBank/DDBJ databases">
        <authorList>
            <person name="Li Y."/>
        </authorList>
    </citation>
    <scope>NUCLEOTIDE SEQUENCE</scope>
    <source>
        <strain evidence="2">DKSPLA3</strain>
    </source>
</reference>
<dbReference type="InterPro" id="IPR053146">
    <property type="entry name" value="QDO-like"/>
</dbReference>
<dbReference type="InterPro" id="IPR013096">
    <property type="entry name" value="Cupin_2"/>
</dbReference>
<dbReference type="PANTHER" id="PTHR36440:SF1">
    <property type="entry name" value="PUTATIVE (AFU_ORTHOLOGUE AFUA_8G07350)-RELATED"/>
    <property type="match status" value="1"/>
</dbReference>
<dbReference type="InterPro" id="IPR014710">
    <property type="entry name" value="RmlC-like_jellyroll"/>
</dbReference>
<proteinExistence type="predicted"/>
<dbReference type="EMBL" id="JAJOZR010000016">
    <property type="protein sequence ID" value="MCD7111446.1"/>
    <property type="molecule type" value="Genomic_DNA"/>
</dbReference>
<evidence type="ECO:0000313" key="2">
    <source>
        <dbReference type="EMBL" id="MCD7111446.1"/>
    </source>
</evidence>
<dbReference type="RefSeq" id="WP_231816532.1">
    <property type="nucleotide sequence ID" value="NZ_JAJOZR010000016.1"/>
</dbReference>
<dbReference type="Pfam" id="PF07883">
    <property type="entry name" value="Cupin_2"/>
    <property type="match status" value="1"/>
</dbReference>